<name>A0A8H6L7I0_9LECA</name>
<keyword evidence="7" id="KW-1185">Reference proteome</keyword>
<sequence length="335" mass="34148">MEIIHQSPTSSSFTPLAVHQSQTPDSFYSGPPVLYHHSPSASLLLHASDLAAAPALAALANGAHRSANGTATVAVNGHGAAEDEDEDEEFEIAGVDVWVTSERFILYSPTLSTGLSIPYPSISLHAVQRPSHGNPASLFLQLLTEAPTFDDHDPDSTISMTVVPAAAAAATTSEDAPEQVGGDAPESESQARRLYAALSACANLHPDPASGSEGDGEDGEGGGGGQRPAIMFEGDQDVGGVYPLSSGEGGGAGLPPPMPGSGGWITAENVGEFFDEEGNWRGNGGAGQEVGVSGGGSGGLGEGAGTVRTREEDVDGEDAEGEGEGSEETKWRRTD</sequence>
<dbReference type="EMBL" id="JACCJC010000008">
    <property type="protein sequence ID" value="KAF6238617.1"/>
    <property type="molecule type" value="Genomic_DNA"/>
</dbReference>
<evidence type="ECO:0008006" key="8">
    <source>
        <dbReference type="Google" id="ProtNLM"/>
    </source>
</evidence>
<dbReference type="PANTHER" id="PTHR21399:SF0">
    <property type="entry name" value="METHYLOSOME SUBUNIT PICLN"/>
    <property type="match status" value="1"/>
</dbReference>
<comment type="caution">
    <text evidence="6">The sequence shown here is derived from an EMBL/GenBank/DDBJ whole genome shotgun (WGS) entry which is preliminary data.</text>
</comment>
<dbReference type="Pfam" id="PF03517">
    <property type="entry name" value="Voldacs"/>
    <property type="match status" value="1"/>
</dbReference>
<feature type="region of interest" description="Disordered" evidence="5">
    <location>
        <begin position="169"/>
        <end position="190"/>
    </location>
</feature>
<dbReference type="InterPro" id="IPR039924">
    <property type="entry name" value="ICln/Lot5/Saf5"/>
</dbReference>
<dbReference type="GO" id="GO:0034715">
    <property type="term" value="C:pICln-Sm protein complex"/>
    <property type="evidence" value="ECO:0007669"/>
    <property type="project" value="TreeGrafter"/>
</dbReference>
<dbReference type="GO" id="GO:0000387">
    <property type="term" value="P:spliceosomal snRNP assembly"/>
    <property type="evidence" value="ECO:0007669"/>
    <property type="project" value="TreeGrafter"/>
</dbReference>
<dbReference type="Proteomes" id="UP000578531">
    <property type="component" value="Unassembled WGS sequence"/>
</dbReference>
<organism evidence="6 7">
    <name type="scientific">Letharia columbiana</name>
    <dbReference type="NCBI Taxonomy" id="112416"/>
    <lineage>
        <taxon>Eukaryota</taxon>
        <taxon>Fungi</taxon>
        <taxon>Dikarya</taxon>
        <taxon>Ascomycota</taxon>
        <taxon>Pezizomycotina</taxon>
        <taxon>Lecanoromycetes</taxon>
        <taxon>OSLEUM clade</taxon>
        <taxon>Lecanoromycetidae</taxon>
        <taxon>Lecanorales</taxon>
        <taxon>Lecanorineae</taxon>
        <taxon>Parmeliaceae</taxon>
        <taxon>Letharia</taxon>
    </lineage>
</organism>
<dbReference type="RefSeq" id="XP_037167916.1">
    <property type="nucleotide sequence ID" value="XM_037305051.1"/>
</dbReference>
<dbReference type="OrthoDB" id="19714at2759"/>
<dbReference type="PANTHER" id="PTHR21399">
    <property type="entry name" value="CHLORIDE CONDUCTANCE REGULATORY PROTEIN ICLN"/>
    <property type="match status" value="1"/>
</dbReference>
<dbReference type="GO" id="GO:0045292">
    <property type="term" value="P:mRNA cis splicing, via spliceosome"/>
    <property type="evidence" value="ECO:0007669"/>
    <property type="project" value="TreeGrafter"/>
</dbReference>
<dbReference type="GO" id="GO:0005681">
    <property type="term" value="C:spliceosomal complex"/>
    <property type="evidence" value="ECO:0007669"/>
    <property type="project" value="TreeGrafter"/>
</dbReference>
<proteinExistence type="predicted"/>
<evidence type="ECO:0000313" key="6">
    <source>
        <dbReference type="EMBL" id="KAF6238617.1"/>
    </source>
</evidence>
<dbReference type="Gene3D" id="2.30.29.30">
    <property type="entry name" value="Pleckstrin-homology domain (PH domain)/Phosphotyrosine-binding domain (PTB)"/>
    <property type="match status" value="1"/>
</dbReference>
<gene>
    <name evidence="6" type="ORF">HO173_003123</name>
</gene>
<dbReference type="GO" id="GO:0005829">
    <property type="term" value="C:cytosol"/>
    <property type="evidence" value="ECO:0007669"/>
    <property type="project" value="TreeGrafter"/>
</dbReference>
<comment type="subcellular location">
    <subcellularLocation>
        <location evidence="2">Cytoplasm</location>
    </subcellularLocation>
    <subcellularLocation>
        <location evidence="1">Nucleus</location>
    </subcellularLocation>
</comment>
<dbReference type="InterPro" id="IPR011993">
    <property type="entry name" value="PH-like_dom_sf"/>
</dbReference>
<keyword evidence="4" id="KW-0539">Nucleus</keyword>
<evidence type="ECO:0000256" key="1">
    <source>
        <dbReference type="ARBA" id="ARBA00004123"/>
    </source>
</evidence>
<feature type="region of interest" description="Disordered" evidence="5">
    <location>
        <begin position="203"/>
        <end position="335"/>
    </location>
</feature>
<evidence type="ECO:0000256" key="3">
    <source>
        <dbReference type="ARBA" id="ARBA00022490"/>
    </source>
</evidence>
<feature type="compositionally biased region" description="Acidic residues" evidence="5">
    <location>
        <begin position="312"/>
        <end position="326"/>
    </location>
</feature>
<dbReference type="GeneID" id="59284792"/>
<reference evidence="6 7" key="1">
    <citation type="journal article" date="2020" name="Genomics">
        <title>Complete, high-quality genomes from long-read metagenomic sequencing of two wolf lichen thalli reveals enigmatic genome architecture.</title>
        <authorList>
            <person name="McKenzie S.K."/>
            <person name="Walston R.F."/>
            <person name="Allen J.L."/>
        </authorList>
    </citation>
    <scope>NUCLEOTIDE SEQUENCE [LARGE SCALE GENOMIC DNA]</scope>
    <source>
        <strain evidence="6">WasteWater2</strain>
    </source>
</reference>
<feature type="compositionally biased region" description="Gly residues" evidence="5">
    <location>
        <begin position="281"/>
        <end position="304"/>
    </location>
</feature>
<evidence type="ECO:0000256" key="2">
    <source>
        <dbReference type="ARBA" id="ARBA00004496"/>
    </source>
</evidence>
<evidence type="ECO:0000313" key="7">
    <source>
        <dbReference type="Proteomes" id="UP000578531"/>
    </source>
</evidence>
<evidence type="ECO:0000256" key="4">
    <source>
        <dbReference type="ARBA" id="ARBA00023242"/>
    </source>
</evidence>
<keyword evidence="3" id="KW-0963">Cytoplasm</keyword>
<accession>A0A8H6L7I0</accession>
<dbReference type="AlphaFoldDB" id="A0A8H6L7I0"/>
<protein>
    <recommendedName>
        <fullName evidence="8">Regulator of volume decrease after cellular swelling-domain-containing protein</fullName>
    </recommendedName>
</protein>
<evidence type="ECO:0000256" key="5">
    <source>
        <dbReference type="SAM" id="MobiDB-lite"/>
    </source>
</evidence>